<feature type="transmembrane region" description="Helical" evidence="6">
    <location>
        <begin position="274"/>
        <end position="290"/>
    </location>
</feature>
<feature type="transmembrane region" description="Helical" evidence="6">
    <location>
        <begin position="197"/>
        <end position="215"/>
    </location>
</feature>
<sequence>MKIILEKRATPSLLMLVVSPIVSIFFALLIGGIFLALNHTNPLQVYSMLVTSAFTTSFGISESIVKAIPLMLCGLGVSLAFRMQLWNIGAEGQLYLGAIAATWVALSFPALPALIMIPFMFLMGFLGGGFWALLTAIPRAYLKVNETITTLLMNYIAIALADYLVYGPWKDPNGFNFPLTPQFPSAAILPALGQSRIHLGLLFAIVAAVVIYILVGHTKWGYEVRVIGESPAAARYAGMNIPKNICLVMLLSGGLAGIAGMSEVSGIAGRLQHGLSPGYGYTAIIVAWLARLHPASLALVSFLLGGLLVGGYAIQLVGLPVATVNMLQGLILFFVLGSQILTNYNIKLGRKDHKPATKEVA</sequence>
<dbReference type="EMBL" id="CP017634">
    <property type="protein sequence ID" value="ATW26263.1"/>
    <property type="molecule type" value="Genomic_DNA"/>
</dbReference>
<name>A0A3G1KUS7_FORW1</name>
<dbReference type="Proteomes" id="UP000323521">
    <property type="component" value="Chromosome"/>
</dbReference>
<evidence type="ECO:0000256" key="1">
    <source>
        <dbReference type="ARBA" id="ARBA00004651"/>
    </source>
</evidence>
<reference evidence="7 8" key="1">
    <citation type="submission" date="2016-10" db="EMBL/GenBank/DDBJ databases">
        <title>Complete Genome Sequence of Peptococcaceae strain DCMF.</title>
        <authorList>
            <person name="Edwards R.J."/>
            <person name="Holland S.I."/>
            <person name="Deshpande N.P."/>
            <person name="Wong Y.K."/>
            <person name="Ertan H."/>
            <person name="Manefield M."/>
            <person name="Russell T.L."/>
            <person name="Lee M.J."/>
        </authorList>
    </citation>
    <scope>NUCLEOTIDE SEQUENCE [LARGE SCALE GENOMIC DNA]</scope>
    <source>
        <strain evidence="7 8">DCMF</strain>
    </source>
</reference>
<dbReference type="RefSeq" id="WP_148135560.1">
    <property type="nucleotide sequence ID" value="NZ_CP017634.1"/>
</dbReference>
<evidence type="ECO:0000256" key="4">
    <source>
        <dbReference type="ARBA" id="ARBA00022989"/>
    </source>
</evidence>
<dbReference type="GO" id="GO:0022857">
    <property type="term" value="F:transmembrane transporter activity"/>
    <property type="evidence" value="ECO:0007669"/>
    <property type="project" value="InterPro"/>
</dbReference>
<dbReference type="OrthoDB" id="45037at2"/>
<feature type="transmembrane region" description="Helical" evidence="6">
    <location>
        <begin position="149"/>
        <end position="169"/>
    </location>
</feature>
<dbReference type="PANTHER" id="PTHR47089:SF1">
    <property type="entry name" value="GUANOSINE ABC TRANSPORTER PERMEASE PROTEIN NUPP"/>
    <property type="match status" value="1"/>
</dbReference>
<keyword evidence="5 6" id="KW-0472">Membrane</keyword>
<evidence type="ECO:0000313" key="7">
    <source>
        <dbReference type="EMBL" id="ATW26263.1"/>
    </source>
</evidence>
<feature type="transmembrane region" description="Helical" evidence="6">
    <location>
        <begin position="57"/>
        <end position="81"/>
    </location>
</feature>
<comment type="subcellular location">
    <subcellularLocation>
        <location evidence="1">Cell membrane</location>
        <topology evidence="1">Multi-pass membrane protein</topology>
    </subcellularLocation>
</comment>
<dbReference type="KEGG" id="fwa:DCMF_17205"/>
<dbReference type="CDD" id="cd06580">
    <property type="entry name" value="TM_PBP1_transp_TpRbsC_like"/>
    <property type="match status" value="1"/>
</dbReference>
<dbReference type="Pfam" id="PF02653">
    <property type="entry name" value="BPD_transp_2"/>
    <property type="match status" value="1"/>
</dbReference>
<feature type="transmembrane region" description="Helical" evidence="6">
    <location>
        <begin position="326"/>
        <end position="346"/>
    </location>
</feature>
<keyword evidence="8" id="KW-1185">Reference proteome</keyword>
<feature type="transmembrane region" description="Helical" evidence="6">
    <location>
        <begin position="93"/>
        <end position="111"/>
    </location>
</feature>
<dbReference type="PANTHER" id="PTHR47089">
    <property type="entry name" value="ABC TRANSPORTER, PERMEASE PROTEIN"/>
    <property type="match status" value="1"/>
</dbReference>
<dbReference type="AlphaFoldDB" id="A0A3G1KUS7"/>
<accession>A0A3G1KUS7</accession>
<evidence type="ECO:0000256" key="5">
    <source>
        <dbReference type="ARBA" id="ARBA00023136"/>
    </source>
</evidence>
<proteinExistence type="predicted"/>
<evidence type="ECO:0000313" key="8">
    <source>
        <dbReference type="Proteomes" id="UP000323521"/>
    </source>
</evidence>
<feature type="transmembrane region" description="Helical" evidence="6">
    <location>
        <begin position="12"/>
        <end position="37"/>
    </location>
</feature>
<feature type="transmembrane region" description="Helical" evidence="6">
    <location>
        <begin position="117"/>
        <end position="137"/>
    </location>
</feature>
<organism evidence="7 8">
    <name type="scientific">Formimonas warabiya</name>
    <dbReference type="NCBI Taxonomy" id="1761012"/>
    <lineage>
        <taxon>Bacteria</taxon>
        <taxon>Bacillati</taxon>
        <taxon>Bacillota</taxon>
        <taxon>Clostridia</taxon>
        <taxon>Eubacteriales</taxon>
        <taxon>Peptococcaceae</taxon>
        <taxon>Candidatus Formimonas</taxon>
    </lineage>
</organism>
<evidence type="ECO:0000256" key="6">
    <source>
        <dbReference type="SAM" id="Phobius"/>
    </source>
</evidence>
<feature type="transmembrane region" description="Helical" evidence="6">
    <location>
        <begin position="297"/>
        <end position="314"/>
    </location>
</feature>
<keyword evidence="4 6" id="KW-1133">Transmembrane helix</keyword>
<keyword evidence="2" id="KW-1003">Cell membrane</keyword>
<gene>
    <name evidence="7" type="ORF">DCMF_17205</name>
</gene>
<protein>
    <submittedName>
        <fullName evidence="7">ABC transporter permease</fullName>
    </submittedName>
</protein>
<dbReference type="GO" id="GO:0005886">
    <property type="term" value="C:plasma membrane"/>
    <property type="evidence" value="ECO:0007669"/>
    <property type="project" value="UniProtKB-SubCell"/>
</dbReference>
<evidence type="ECO:0000256" key="2">
    <source>
        <dbReference type="ARBA" id="ARBA00022475"/>
    </source>
</evidence>
<dbReference type="InterPro" id="IPR001851">
    <property type="entry name" value="ABC_transp_permease"/>
</dbReference>
<evidence type="ECO:0000256" key="3">
    <source>
        <dbReference type="ARBA" id="ARBA00022692"/>
    </source>
</evidence>
<keyword evidence="3 6" id="KW-0812">Transmembrane</keyword>
<feature type="transmembrane region" description="Helical" evidence="6">
    <location>
        <begin position="245"/>
        <end position="268"/>
    </location>
</feature>